<evidence type="ECO:0000256" key="2">
    <source>
        <dbReference type="SAM" id="SignalP"/>
    </source>
</evidence>
<dbReference type="AlphaFoldDB" id="A0A6L2Q1P5"/>
<evidence type="ECO:0000313" key="3">
    <source>
        <dbReference type="EMBL" id="GFG38821.1"/>
    </source>
</evidence>
<feature type="compositionally biased region" description="Basic and acidic residues" evidence="1">
    <location>
        <begin position="128"/>
        <end position="139"/>
    </location>
</feature>
<dbReference type="InParanoid" id="A0A6L2Q1P5"/>
<dbReference type="OrthoDB" id="6618101at2759"/>
<dbReference type="Proteomes" id="UP000502823">
    <property type="component" value="Unassembled WGS sequence"/>
</dbReference>
<evidence type="ECO:0000256" key="1">
    <source>
        <dbReference type="SAM" id="MobiDB-lite"/>
    </source>
</evidence>
<feature type="compositionally biased region" description="Polar residues" evidence="1">
    <location>
        <begin position="196"/>
        <end position="212"/>
    </location>
</feature>
<keyword evidence="2" id="KW-0732">Signal</keyword>
<evidence type="ECO:0000313" key="4">
    <source>
        <dbReference type="Proteomes" id="UP000502823"/>
    </source>
</evidence>
<accession>A0A6L2Q1P5</accession>
<reference evidence="4" key="1">
    <citation type="submission" date="2020-01" db="EMBL/GenBank/DDBJ databases">
        <title>Draft genome sequence of the Termite Coptotermes fromosanus.</title>
        <authorList>
            <person name="Itakura S."/>
            <person name="Yosikawa Y."/>
            <person name="Umezawa K."/>
        </authorList>
    </citation>
    <scope>NUCLEOTIDE SEQUENCE [LARGE SCALE GENOMIC DNA]</scope>
</reference>
<feature type="signal peptide" evidence="2">
    <location>
        <begin position="1"/>
        <end position="20"/>
    </location>
</feature>
<feature type="region of interest" description="Disordered" evidence="1">
    <location>
        <begin position="101"/>
        <end position="225"/>
    </location>
</feature>
<feature type="chain" id="PRO_5027078602" evidence="2">
    <location>
        <begin position="21"/>
        <end position="266"/>
    </location>
</feature>
<proteinExistence type="predicted"/>
<organism evidence="3 4">
    <name type="scientific">Coptotermes formosanus</name>
    <name type="common">Formosan subterranean termite</name>
    <dbReference type="NCBI Taxonomy" id="36987"/>
    <lineage>
        <taxon>Eukaryota</taxon>
        <taxon>Metazoa</taxon>
        <taxon>Ecdysozoa</taxon>
        <taxon>Arthropoda</taxon>
        <taxon>Hexapoda</taxon>
        <taxon>Insecta</taxon>
        <taxon>Pterygota</taxon>
        <taxon>Neoptera</taxon>
        <taxon>Polyneoptera</taxon>
        <taxon>Dictyoptera</taxon>
        <taxon>Blattodea</taxon>
        <taxon>Blattoidea</taxon>
        <taxon>Termitoidae</taxon>
        <taxon>Rhinotermitidae</taxon>
        <taxon>Coptotermes</taxon>
    </lineage>
</organism>
<name>A0A6L2Q1P5_COPFO</name>
<protein>
    <submittedName>
        <fullName evidence="3">Uncharacterized protein</fullName>
    </submittedName>
</protein>
<gene>
    <name evidence="3" type="ORF">Cfor_11234</name>
</gene>
<dbReference type="FunCoup" id="A0A6L2Q1P5">
    <property type="interactions" value="95"/>
</dbReference>
<comment type="caution">
    <text evidence="3">The sequence shown here is derived from an EMBL/GenBank/DDBJ whole genome shotgun (WGS) entry which is preliminary data.</text>
</comment>
<dbReference type="EMBL" id="BLKM01000822">
    <property type="protein sequence ID" value="GFG38821.1"/>
    <property type="molecule type" value="Genomic_DNA"/>
</dbReference>
<sequence length="266" mass="28366">MQQRMMMMMMMLLFRRVSFGSSKGSMVETLIYESPLQEEPEASPVLEGSCPFPADGENAESEPSKRVRVTFFESEKPSIVTSPEPSDFIDDLDASRTFATMTTSGPVSDHAPPYARQTSTDSGWDNPFRPDGDLSREADEIVEMIKGGKPITPTPGSVAPKLPSMNEDDGRDQGDHHSATSSPVATPASTVDVATPVSQSAPLAASKQNNDNKVGANGNAPCSVEKPAAPGAVEVQRGTVVPASDASQVEHVVIKKKPKCKCCVIQ</sequence>
<feature type="compositionally biased region" description="Low complexity" evidence="1">
    <location>
        <begin position="179"/>
        <end position="191"/>
    </location>
</feature>
<keyword evidence="4" id="KW-1185">Reference proteome</keyword>